<evidence type="ECO:0000256" key="1">
    <source>
        <dbReference type="SAM" id="MobiDB-lite"/>
    </source>
</evidence>
<dbReference type="EMBL" id="JAAGAX010000011">
    <property type="protein sequence ID" value="KAF2297909.1"/>
    <property type="molecule type" value="Genomic_DNA"/>
</dbReference>
<proteinExistence type="predicted"/>
<comment type="caution">
    <text evidence="2">The sequence shown here is derived from an EMBL/GenBank/DDBJ whole genome shotgun (WGS) entry which is preliminary data.</text>
</comment>
<feature type="region of interest" description="Disordered" evidence="1">
    <location>
        <begin position="1"/>
        <end position="21"/>
    </location>
</feature>
<evidence type="ECO:0000313" key="3">
    <source>
        <dbReference type="Proteomes" id="UP000467840"/>
    </source>
</evidence>
<evidence type="ECO:0008006" key="4">
    <source>
        <dbReference type="Google" id="ProtNLM"/>
    </source>
</evidence>
<sequence length="129" mass="14490">MCKQNTENMGNKDRGSVGTSPKGVSVNQNLYGSYIKLGFPRFNVDGLEGWLLLSEYFFEVGKIAPENCVKVATLHLEGRAIQWHQGFVKVKGNEAYVSGEEFTDGFMMYNGNYKSNSLQLHVAQDEKEK</sequence>
<accession>A0A6A6LE33</accession>
<dbReference type="Proteomes" id="UP000467840">
    <property type="component" value="Chromosome 1"/>
</dbReference>
<name>A0A6A6LE33_HEVBR</name>
<organism evidence="2 3">
    <name type="scientific">Hevea brasiliensis</name>
    <name type="common">Para rubber tree</name>
    <name type="synonym">Siphonia brasiliensis</name>
    <dbReference type="NCBI Taxonomy" id="3981"/>
    <lineage>
        <taxon>Eukaryota</taxon>
        <taxon>Viridiplantae</taxon>
        <taxon>Streptophyta</taxon>
        <taxon>Embryophyta</taxon>
        <taxon>Tracheophyta</taxon>
        <taxon>Spermatophyta</taxon>
        <taxon>Magnoliopsida</taxon>
        <taxon>eudicotyledons</taxon>
        <taxon>Gunneridae</taxon>
        <taxon>Pentapetalae</taxon>
        <taxon>rosids</taxon>
        <taxon>fabids</taxon>
        <taxon>Malpighiales</taxon>
        <taxon>Euphorbiaceae</taxon>
        <taxon>Crotonoideae</taxon>
        <taxon>Micrandreae</taxon>
        <taxon>Hevea</taxon>
    </lineage>
</organism>
<dbReference type="AlphaFoldDB" id="A0A6A6LE33"/>
<reference evidence="2 3" key="1">
    <citation type="journal article" date="2020" name="Mol. Plant">
        <title>The Chromosome-Based Rubber Tree Genome Provides New Insights into Spurge Genome Evolution and Rubber Biosynthesis.</title>
        <authorList>
            <person name="Liu J."/>
            <person name="Shi C."/>
            <person name="Shi C.C."/>
            <person name="Li W."/>
            <person name="Zhang Q.J."/>
            <person name="Zhang Y."/>
            <person name="Li K."/>
            <person name="Lu H.F."/>
            <person name="Shi C."/>
            <person name="Zhu S.T."/>
            <person name="Xiao Z.Y."/>
            <person name="Nan H."/>
            <person name="Yue Y."/>
            <person name="Zhu X.G."/>
            <person name="Wu Y."/>
            <person name="Hong X.N."/>
            <person name="Fan G.Y."/>
            <person name="Tong Y."/>
            <person name="Zhang D."/>
            <person name="Mao C.L."/>
            <person name="Liu Y.L."/>
            <person name="Hao S.J."/>
            <person name="Liu W.Q."/>
            <person name="Lv M.Q."/>
            <person name="Zhang H.B."/>
            <person name="Liu Y."/>
            <person name="Hu-Tang G.R."/>
            <person name="Wang J.P."/>
            <person name="Wang J.H."/>
            <person name="Sun Y.H."/>
            <person name="Ni S.B."/>
            <person name="Chen W.B."/>
            <person name="Zhang X.C."/>
            <person name="Jiao Y.N."/>
            <person name="Eichler E.E."/>
            <person name="Li G.H."/>
            <person name="Liu X."/>
            <person name="Gao L.Z."/>
        </authorList>
    </citation>
    <scope>NUCLEOTIDE SEQUENCE [LARGE SCALE GENOMIC DNA]</scope>
    <source>
        <strain evidence="3">cv. GT1</strain>
        <tissue evidence="2">Leaf</tissue>
    </source>
</reference>
<protein>
    <recommendedName>
        <fullName evidence="4">Retrotransposon gag domain-containing protein</fullName>
    </recommendedName>
</protein>
<evidence type="ECO:0000313" key="2">
    <source>
        <dbReference type="EMBL" id="KAF2297909.1"/>
    </source>
</evidence>
<gene>
    <name evidence="2" type="ORF">GH714_005086</name>
</gene>
<keyword evidence="3" id="KW-1185">Reference proteome</keyword>